<reference evidence="1" key="1">
    <citation type="submission" date="2021-02" db="EMBL/GenBank/DDBJ databases">
        <authorList>
            <person name="Dougan E. K."/>
            <person name="Rhodes N."/>
            <person name="Thang M."/>
            <person name="Chan C."/>
        </authorList>
    </citation>
    <scope>NUCLEOTIDE SEQUENCE</scope>
</reference>
<proteinExistence type="predicted"/>
<dbReference type="OrthoDB" id="10641876at2759"/>
<gene>
    <name evidence="1" type="ORF">SNEC2469_LOCUS9972</name>
</gene>
<dbReference type="Proteomes" id="UP000601435">
    <property type="component" value="Unassembled WGS sequence"/>
</dbReference>
<dbReference type="AlphaFoldDB" id="A0A812Q7N4"/>
<sequence>VTPRSALSESASWHSMSKFLDILLHNTTSEFSPLASKLLPTPPGTPCTHVPFR</sequence>
<accession>A0A812Q7N4</accession>
<keyword evidence="2" id="KW-1185">Reference proteome</keyword>
<evidence type="ECO:0000313" key="1">
    <source>
        <dbReference type="EMBL" id="CAE7371047.1"/>
    </source>
</evidence>
<protein>
    <submittedName>
        <fullName evidence="1">Uncharacterized protein</fullName>
    </submittedName>
</protein>
<comment type="caution">
    <text evidence="1">The sequence shown here is derived from an EMBL/GenBank/DDBJ whole genome shotgun (WGS) entry which is preliminary data.</text>
</comment>
<dbReference type="EMBL" id="CAJNJA010015938">
    <property type="protein sequence ID" value="CAE7371047.1"/>
    <property type="molecule type" value="Genomic_DNA"/>
</dbReference>
<feature type="non-terminal residue" evidence="1">
    <location>
        <position position="1"/>
    </location>
</feature>
<name>A0A812Q7N4_9DINO</name>
<organism evidence="1 2">
    <name type="scientific">Symbiodinium necroappetens</name>
    <dbReference type="NCBI Taxonomy" id="1628268"/>
    <lineage>
        <taxon>Eukaryota</taxon>
        <taxon>Sar</taxon>
        <taxon>Alveolata</taxon>
        <taxon>Dinophyceae</taxon>
        <taxon>Suessiales</taxon>
        <taxon>Symbiodiniaceae</taxon>
        <taxon>Symbiodinium</taxon>
    </lineage>
</organism>
<feature type="non-terminal residue" evidence="1">
    <location>
        <position position="53"/>
    </location>
</feature>
<evidence type="ECO:0000313" key="2">
    <source>
        <dbReference type="Proteomes" id="UP000601435"/>
    </source>
</evidence>